<gene>
    <name evidence="9" type="ORF">LIER_34412</name>
</gene>
<dbReference type="GO" id="GO:0005524">
    <property type="term" value="F:ATP binding"/>
    <property type="evidence" value="ECO:0007669"/>
    <property type="project" value="UniProtKB-KW"/>
</dbReference>
<dbReference type="CDD" id="cd18808">
    <property type="entry name" value="SF1_C_Upf1"/>
    <property type="match status" value="1"/>
</dbReference>
<keyword evidence="3 9" id="KW-0347">Helicase</keyword>
<reference evidence="9 10" key="1">
    <citation type="submission" date="2024-01" db="EMBL/GenBank/DDBJ databases">
        <title>The complete chloroplast genome sequence of Lithospermum erythrorhizon: insights into the phylogenetic relationship among Boraginaceae species and the maternal lineages of purple gromwells.</title>
        <authorList>
            <person name="Okada T."/>
            <person name="Watanabe K."/>
        </authorList>
    </citation>
    <scope>NUCLEOTIDE SEQUENCE [LARGE SCALE GENOMIC DNA]</scope>
</reference>
<evidence type="ECO:0000256" key="3">
    <source>
        <dbReference type="ARBA" id="ARBA00022806"/>
    </source>
</evidence>
<keyword evidence="2" id="KW-0378">Hydrolase</keyword>
<dbReference type="SUPFAM" id="SSF52540">
    <property type="entry name" value="P-loop containing nucleoside triphosphate hydrolases"/>
    <property type="match status" value="1"/>
</dbReference>
<dbReference type="Pfam" id="PF13086">
    <property type="entry name" value="AAA_11"/>
    <property type="match status" value="1"/>
</dbReference>
<protein>
    <submittedName>
        <fullName evidence="9">RNA helicase</fullName>
    </submittedName>
</protein>
<feature type="coiled-coil region" evidence="5">
    <location>
        <begin position="1015"/>
        <end position="1042"/>
    </location>
</feature>
<keyword evidence="1" id="KW-0547">Nucleotide-binding</keyword>
<accession>A0AAV3S1M0</accession>
<dbReference type="InterPro" id="IPR047187">
    <property type="entry name" value="SF1_C_Upf1"/>
</dbReference>
<evidence type="ECO:0000259" key="8">
    <source>
        <dbReference type="Pfam" id="PF20073"/>
    </source>
</evidence>
<evidence type="ECO:0000256" key="5">
    <source>
        <dbReference type="SAM" id="Coils"/>
    </source>
</evidence>
<evidence type="ECO:0000259" key="6">
    <source>
        <dbReference type="Pfam" id="PF13086"/>
    </source>
</evidence>
<proteinExistence type="predicted"/>
<dbReference type="GO" id="GO:0016787">
    <property type="term" value="F:hydrolase activity"/>
    <property type="evidence" value="ECO:0007669"/>
    <property type="project" value="UniProtKB-KW"/>
</dbReference>
<dbReference type="FunFam" id="3.40.50.300:FF:000326">
    <property type="entry name" value="P-loop containing nucleoside triphosphate hydrolase"/>
    <property type="match status" value="1"/>
</dbReference>
<dbReference type="InterPro" id="IPR045055">
    <property type="entry name" value="DNA2/NAM7-like"/>
</dbReference>
<keyword evidence="4" id="KW-0067">ATP-binding</keyword>
<organism evidence="9 10">
    <name type="scientific">Lithospermum erythrorhizon</name>
    <name type="common">Purple gromwell</name>
    <name type="synonym">Lithospermum officinale var. erythrorhizon</name>
    <dbReference type="NCBI Taxonomy" id="34254"/>
    <lineage>
        <taxon>Eukaryota</taxon>
        <taxon>Viridiplantae</taxon>
        <taxon>Streptophyta</taxon>
        <taxon>Embryophyta</taxon>
        <taxon>Tracheophyta</taxon>
        <taxon>Spermatophyta</taxon>
        <taxon>Magnoliopsida</taxon>
        <taxon>eudicotyledons</taxon>
        <taxon>Gunneridae</taxon>
        <taxon>Pentapetalae</taxon>
        <taxon>asterids</taxon>
        <taxon>lamiids</taxon>
        <taxon>Boraginales</taxon>
        <taxon>Boraginaceae</taxon>
        <taxon>Boraginoideae</taxon>
        <taxon>Lithospermeae</taxon>
        <taxon>Lithospermum</taxon>
    </lineage>
</organism>
<dbReference type="GO" id="GO:0004386">
    <property type="term" value="F:helicase activity"/>
    <property type="evidence" value="ECO:0007669"/>
    <property type="project" value="UniProtKB-KW"/>
</dbReference>
<evidence type="ECO:0000256" key="4">
    <source>
        <dbReference type="ARBA" id="ARBA00022840"/>
    </source>
</evidence>
<dbReference type="InterPro" id="IPR027417">
    <property type="entry name" value="P-loop_NTPase"/>
</dbReference>
<feature type="domain" description="DNA2/NAM7 helicase helicase" evidence="6">
    <location>
        <begin position="219"/>
        <end position="603"/>
    </location>
</feature>
<feature type="domain" description="DUF6469" evidence="8">
    <location>
        <begin position="71"/>
        <end position="169"/>
    </location>
</feature>
<dbReference type="Pfam" id="PF20073">
    <property type="entry name" value="DUF6469"/>
    <property type="match status" value="1"/>
</dbReference>
<evidence type="ECO:0000256" key="1">
    <source>
        <dbReference type="ARBA" id="ARBA00022741"/>
    </source>
</evidence>
<dbReference type="Proteomes" id="UP001454036">
    <property type="component" value="Unassembled WGS sequence"/>
</dbReference>
<dbReference type="EMBL" id="BAABME010014376">
    <property type="protein sequence ID" value="GAA0187124.1"/>
    <property type="molecule type" value="Genomic_DNA"/>
</dbReference>
<dbReference type="InterPro" id="IPR045529">
    <property type="entry name" value="DUF6469"/>
</dbReference>
<dbReference type="PANTHER" id="PTHR10887:SF522">
    <property type="entry name" value="P-LOOP CONTAINING NUCLEOSIDE TRIPHOSPHATE HYDROLASES SUPERFAMILY PROTEIN"/>
    <property type="match status" value="1"/>
</dbReference>
<evidence type="ECO:0000256" key="2">
    <source>
        <dbReference type="ARBA" id="ARBA00022801"/>
    </source>
</evidence>
<name>A0AAV3S1M0_LITER</name>
<sequence length="1094" mass="123176">MLQVDEIPETFLSTDQYFKSFIHPLLEETRADLRSNMGTLIHAPSCQILDVTKSNEFKAPKGLYYNVLLYSKGNYEPQTWDLFALTDVKPRCIADLDRPKIPYTIAVALNDLKECPKRPYGMFKWKILSSKPIEFRKEDDMERGRKGDTIFAVCLTNLTTNIRIWNALHPNPDHGNFDVVRGVLHGNESVGENCSTFSAGSQSSDIELSSKTLISSFGLDDSQENAILSCIASMECHHKNTVKLIWGPPGTGKTKTVASLLFALLKMDCRTVTCAPTNIAVVGVAKRLMSLVMLSFTYDTYGLGDIVLFGNGERMKIDDHEVLYQVFLPFRVSELQSCIKPFSGWKSSLEFMISLLEDAKGQYNLYIQRAKCESSSNCYSKVDDKGTEKKRSRRKELVWILKDNNRRSNKGSVLKKEFANDSNRVMSFEEFVAKKFFQLSEQLASCIVIMYTHLPTSVIPVDAVKQMIRVLDILRSLGTLTGDALLNVVGRDKALLGTDNATHKFLDSKEECINILRLLRTTVSLPKFTKSHEIRNFCLKNARLIFCTASSSAKLQGVHVEMVIIDEAAQLKECESCIPLQLHGLRHAVLIGDEKQLPAMVQSNMSGHAGFGRSLFERLVKLGHPRHLLKVQYRMHPSISLFPKKQFYDDKILDGSNVKELSYGKSFLRGRIFGSYSFIDVPNGKEGTNDSGSSKNMVEVFVIAEIVDRLQKVSFDSNHKIRVGCITPYKAQVLAIQEKLGRRFSTDVASKFSVNVRSVDGFQGSEEDIIIISTVRCNGNGSVGFLSNLQRANVALTRARHCLWIVGSGTTLINSGSIWKKIVIDAKSRGCFHDASEDDRLKEATIQASIEFDKLETLLRTDSPLFKDAKWNVCFSDDFLKSMTGIKSDEIRKRVISILRKLASGWRMPQPRSSLKNMHDGIASQLMEICDVKANLKLIWTTDILKENSLHIQVIKIWDVMPSAKIPDLARRIDMSFGEYSTSIIARSKDKQIERDLVVPKTWSSDVTLMEETAVTHNKDEIERLTKQLADLRAKVKASETSQKLRRDLGLRLPITHEDDVYGHNDPNESRVIHGKNTVVPASKVIETSWCTIL</sequence>
<comment type="caution">
    <text evidence="9">The sequence shown here is derived from an EMBL/GenBank/DDBJ whole genome shotgun (WGS) entry which is preliminary data.</text>
</comment>
<feature type="domain" description="DNA2/NAM7 helicase-like C-terminal" evidence="7">
    <location>
        <begin position="612"/>
        <end position="808"/>
    </location>
</feature>
<dbReference type="InterPro" id="IPR041677">
    <property type="entry name" value="DNA2/NAM7_AAA_11"/>
</dbReference>
<keyword evidence="5" id="KW-0175">Coiled coil</keyword>
<dbReference type="PANTHER" id="PTHR10887">
    <property type="entry name" value="DNA2/NAM7 HELICASE FAMILY"/>
    <property type="match status" value="1"/>
</dbReference>
<dbReference type="Pfam" id="PF13087">
    <property type="entry name" value="AAA_12"/>
    <property type="match status" value="1"/>
</dbReference>
<evidence type="ECO:0000313" key="9">
    <source>
        <dbReference type="EMBL" id="GAA0187124.1"/>
    </source>
</evidence>
<dbReference type="Gene3D" id="3.40.50.300">
    <property type="entry name" value="P-loop containing nucleotide triphosphate hydrolases"/>
    <property type="match status" value="2"/>
</dbReference>
<keyword evidence="10" id="KW-1185">Reference proteome</keyword>
<evidence type="ECO:0000259" key="7">
    <source>
        <dbReference type="Pfam" id="PF13087"/>
    </source>
</evidence>
<dbReference type="InterPro" id="IPR041679">
    <property type="entry name" value="DNA2/NAM7-like_C"/>
</dbReference>
<dbReference type="GO" id="GO:0005694">
    <property type="term" value="C:chromosome"/>
    <property type="evidence" value="ECO:0007669"/>
    <property type="project" value="UniProtKB-ARBA"/>
</dbReference>
<dbReference type="AlphaFoldDB" id="A0AAV3S1M0"/>
<evidence type="ECO:0000313" key="10">
    <source>
        <dbReference type="Proteomes" id="UP001454036"/>
    </source>
</evidence>